<dbReference type="InterPro" id="IPR015943">
    <property type="entry name" value="WD40/YVTN_repeat-like_dom_sf"/>
</dbReference>
<dbReference type="PROSITE" id="PS50082">
    <property type="entry name" value="WD_REPEATS_2"/>
    <property type="match status" value="5"/>
</dbReference>
<reference evidence="5 6" key="1">
    <citation type="journal article" date="2018" name="PLoS Genet.">
        <title>Population sequencing reveals clonal diversity and ancestral inbreeding in the grapevine cultivar Chardonnay.</title>
        <authorList>
            <person name="Roach M.J."/>
            <person name="Johnson D.L."/>
            <person name="Bohlmann J."/>
            <person name="van Vuuren H.J."/>
            <person name="Jones S.J."/>
            <person name="Pretorius I.S."/>
            <person name="Schmidt S.A."/>
            <person name="Borneman A.R."/>
        </authorList>
    </citation>
    <scope>NUCLEOTIDE SEQUENCE [LARGE SCALE GENOMIC DNA]</scope>
    <source>
        <strain evidence="6">cv. Chardonnay</strain>
        <tissue evidence="5">Leaf</tissue>
    </source>
</reference>
<feature type="repeat" description="WD" evidence="3">
    <location>
        <begin position="159"/>
        <end position="188"/>
    </location>
</feature>
<evidence type="ECO:0000256" key="1">
    <source>
        <dbReference type="ARBA" id="ARBA00022574"/>
    </source>
</evidence>
<evidence type="ECO:0000256" key="4">
    <source>
        <dbReference type="SAM" id="MobiDB-lite"/>
    </source>
</evidence>
<feature type="region of interest" description="Disordered" evidence="4">
    <location>
        <begin position="113"/>
        <end position="146"/>
    </location>
</feature>
<name>A0A438EHU1_VITVI</name>
<evidence type="ECO:0000256" key="3">
    <source>
        <dbReference type="PROSITE-ProRule" id="PRU00221"/>
    </source>
</evidence>
<dbReference type="InterPro" id="IPR045182">
    <property type="entry name" value="JINGUBANG-like"/>
</dbReference>
<feature type="repeat" description="WD" evidence="3">
    <location>
        <begin position="412"/>
        <end position="442"/>
    </location>
</feature>
<dbReference type="PANTHER" id="PTHR22844">
    <property type="entry name" value="F-BOX AND WD40 DOMAIN PROTEIN"/>
    <property type="match status" value="1"/>
</dbReference>
<feature type="repeat" description="WD" evidence="3">
    <location>
        <begin position="319"/>
        <end position="359"/>
    </location>
</feature>
<accession>A0A438EHU1</accession>
<dbReference type="SMART" id="SM00320">
    <property type="entry name" value="WD40"/>
    <property type="match status" value="7"/>
</dbReference>
<dbReference type="Proteomes" id="UP000288805">
    <property type="component" value="Unassembled WGS sequence"/>
</dbReference>
<dbReference type="SUPFAM" id="SSF50978">
    <property type="entry name" value="WD40 repeat-like"/>
    <property type="match status" value="1"/>
</dbReference>
<evidence type="ECO:0000256" key="2">
    <source>
        <dbReference type="ARBA" id="ARBA00022737"/>
    </source>
</evidence>
<dbReference type="CDD" id="cd00200">
    <property type="entry name" value="WD40"/>
    <property type="match status" value="1"/>
</dbReference>
<dbReference type="InterPro" id="IPR020472">
    <property type="entry name" value="WD40_PAC1"/>
</dbReference>
<dbReference type="PANTHER" id="PTHR22844:SF387">
    <property type="entry name" value="F3I6.5 PROTEIN"/>
    <property type="match status" value="1"/>
</dbReference>
<comment type="caution">
    <text evidence="5">The sequence shown here is derived from an EMBL/GenBank/DDBJ whole genome shotgun (WGS) entry which is preliminary data.</text>
</comment>
<feature type="repeat" description="WD" evidence="3">
    <location>
        <begin position="364"/>
        <end position="396"/>
    </location>
</feature>
<proteinExistence type="predicted"/>
<evidence type="ECO:0000313" key="5">
    <source>
        <dbReference type="EMBL" id="RVW47271.1"/>
    </source>
</evidence>
<evidence type="ECO:0000313" key="6">
    <source>
        <dbReference type="Proteomes" id="UP000288805"/>
    </source>
</evidence>
<dbReference type="EMBL" id="QGNW01001287">
    <property type="protein sequence ID" value="RVW47271.1"/>
    <property type="molecule type" value="Genomic_DNA"/>
</dbReference>
<feature type="repeat" description="WD" evidence="3">
    <location>
        <begin position="276"/>
        <end position="317"/>
    </location>
</feature>
<sequence>MPMAIDIRVMQPDCHRLTPTPQNCIVHLGPTLLFLKCATLSLGSILAKKRAFHHLYKRVTFILTHPPSSSAAFSLSKGLREKMGFLRCPLSCHREKESQSRAQAQAQAHHLHSDSSCLHSESSNSLASQPSLPSVPSLTSQSRRHEQVITTHHHCISTLKGHSSYVFSLALAGKFLYSGSSDKEIRIWGRDPSRLEISNDNGVALGNGAVKSLVVLGDKLFSAHQDQKIRVWKVDNDAPHQKYKCMATLPTLSDRALKLFSASNYVQVRRHKKCTWVHHVDTISALALSEDGSLLYSASWDRTFKIWKTTDFRCLESAEKAHDDAINALVLSTDGIVYTGSADRKIKVWKKHEGEKKHRLVATLEKHKSAVNALALSPDGSVLYSGACDRSIIVWEKDTSSSGGHMVVAGALRGHTKAILCLAVVSDLVFSGSADKTVRIWKKGLQRSYSCLAVFEGHRGPVKCLTAAVDNYNGRSNSDDDAAYLIYSGSLDCEIKVWQLRIQCV</sequence>
<dbReference type="AlphaFoldDB" id="A0A438EHU1"/>
<organism evidence="5 6">
    <name type="scientific">Vitis vinifera</name>
    <name type="common">Grape</name>
    <dbReference type="NCBI Taxonomy" id="29760"/>
    <lineage>
        <taxon>Eukaryota</taxon>
        <taxon>Viridiplantae</taxon>
        <taxon>Streptophyta</taxon>
        <taxon>Embryophyta</taxon>
        <taxon>Tracheophyta</taxon>
        <taxon>Spermatophyta</taxon>
        <taxon>Magnoliopsida</taxon>
        <taxon>eudicotyledons</taxon>
        <taxon>Gunneridae</taxon>
        <taxon>Pentapetalae</taxon>
        <taxon>rosids</taxon>
        <taxon>Vitales</taxon>
        <taxon>Vitaceae</taxon>
        <taxon>Viteae</taxon>
        <taxon>Vitis</taxon>
    </lineage>
</organism>
<dbReference type="PROSITE" id="PS50294">
    <property type="entry name" value="WD_REPEATS_REGION"/>
    <property type="match status" value="5"/>
</dbReference>
<protein>
    <submittedName>
        <fullName evidence="5">Protein JINGUBANG</fullName>
    </submittedName>
</protein>
<feature type="compositionally biased region" description="Polar residues" evidence="4">
    <location>
        <begin position="129"/>
        <end position="141"/>
    </location>
</feature>
<dbReference type="PRINTS" id="PR00320">
    <property type="entry name" value="GPROTEINBRPT"/>
</dbReference>
<dbReference type="InterPro" id="IPR036322">
    <property type="entry name" value="WD40_repeat_dom_sf"/>
</dbReference>
<dbReference type="Gene3D" id="2.130.10.10">
    <property type="entry name" value="YVTN repeat-like/Quinoprotein amine dehydrogenase"/>
    <property type="match status" value="2"/>
</dbReference>
<dbReference type="InterPro" id="IPR001680">
    <property type="entry name" value="WD40_rpt"/>
</dbReference>
<dbReference type="Pfam" id="PF00400">
    <property type="entry name" value="WD40"/>
    <property type="match status" value="6"/>
</dbReference>
<keyword evidence="2" id="KW-0677">Repeat</keyword>
<dbReference type="FunFam" id="2.130.10.10:FF:000775">
    <property type="entry name" value="BnaA09g28200D protein"/>
    <property type="match status" value="1"/>
</dbReference>
<keyword evidence="1 3" id="KW-0853">WD repeat</keyword>
<gene>
    <name evidence="5" type="primary">JGB_3</name>
    <name evidence="5" type="ORF">CK203_070209</name>
</gene>
<feature type="compositionally biased region" description="Low complexity" evidence="4">
    <location>
        <begin position="113"/>
        <end position="128"/>
    </location>
</feature>